<dbReference type="InterPro" id="IPR002076">
    <property type="entry name" value="ELO_fam"/>
</dbReference>
<evidence type="ECO:0000256" key="9">
    <source>
        <dbReference type="ARBA" id="ARBA00023160"/>
    </source>
</evidence>
<accession>A0A8F7GNR6</accession>
<keyword evidence="8 10" id="KW-0472">Membrane</keyword>
<name>A0A8F7GNR6_BLAGE</name>
<evidence type="ECO:0000256" key="10">
    <source>
        <dbReference type="RuleBase" id="RU361115"/>
    </source>
</evidence>
<feature type="transmembrane region" description="Helical" evidence="10">
    <location>
        <begin position="233"/>
        <end position="254"/>
    </location>
</feature>
<feature type="transmembrane region" description="Helical" evidence="10">
    <location>
        <begin position="33"/>
        <end position="51"/>
    </location>
</feature>
<dbReference type="GO" id="GO:0019367">
    <property type="term" value="P:fatty acid elongation, saturated fatty acid"/>
    <property type="evidence" value="ECO:0007669"/>
    <property type="project" value="TreeGrafter"/>
</dbReference>
<dbReference type="GO" id="GO:0042761">
    <property type="term" value="P:very long-chain fatty acid biosynthetic process"/>
    <property type="evidence" value="ECO:0007669"/>
    <property type="project" value="TreeGrafter"/>
</dbReference>
<evidence type="ECO:0000256" key="2">
    <source>
        <dbReference type="ARBA" id="ARBA00022516"/>
    </source>
</evidence>
<feature type="transmembrane region" description="Helical" evidence="10">
    <location>
        <begin position="209"/>
        <end position="227"/>
    </location>
</feature>
<comment type="catalytic activity">
    <reaction evidence="10">
        <text>a very-long-chain acyl-CoA + malonyl-CoA + H(+) = a very-long-chain 3-oxoacyl-CoA + CO2 + CoA</text>
        <dbReference type="Rhea" id="RHEA:32727"/>
        <dbReference type="ChEBI" id="CHEBI:15378"/>
        <dbReference type="ChEBI" id="CHEBI:16526"/>
        <dbReference type="ChEBI" id="CHEBI:57287"/>
        <dbReference type="ChEBI" id="CHEBI:57384"/>
        <dbReference type="ChEBI" id="CHEBI:90725"/>
        <dbReference type="ChEBI" id="CHEBI:90736"/>
        <dbReference type="EC" id="2.3.1.199"/>
    </reaction>
</comment>
<sequence>MVSWINATRSTYNYYVDELADHRSDHMLFMSSPWPSILISIVYIYLVWGLGPHLMKDRKPFKLDGVISTYNFVQMVLSAYLVERSFSLGWGRKYRMFCEPVDYSNDPEAINAVYGSWLYYIIKIMELLDTIFFVLRKKNNQATFLHVYHHAAQVVSSWIWVRYVPGGHGTFGGSLNCFVHIWMYGYYFITTTWPEYRQRMWWKKYLTQLQMVQFLLVFLHTLPTFFMDCPYPFVLRCFILYQSTVFFLLFFNFYRKAYRKKKEA</sequence>
<evidence type="ECO:0000313" key="11">
    <source>
        <dbReference type="EMBL" id="QXU64628.1"/>
    </source>
</evidence>
<dbReference type="GO" id="GO:0005789">
    <property type="term" value="C:endoplasmic reticulum membrane"/>
    <property type="evidence" value="ECO:0007669"/>
    <property type="project" value="TreeGrafter"/>
</dbReference>
<evidence type="ECO:0000256" key="4">
    <source>
        <dbReference type="ARBA" id="ARBA00022692"/>
    </source>
</evidence>
<proteinExistence type="evidence at transcript level"/>
<dbReference type="Pfam" id="PF01151">
    <property type="entry name" value="ELO"/>
    <property type="match status" value="1"/>
</dbReference>
<feature type="transmembrane region" description="Helical" evidence="10">
    <location>
        <begin position="147"/>
        <end position="165"/>
    </location>
</feature>
<evidence type="ECO:0000256" key="5">
    <source>
        <dbReference type="ARBA" id="ARBA00022832"/>
    </source>
</evidence>
<dbReference type="GO" id="GO:0030148">
    <property type="term" value="P:sphingolipid biosynthetic process"/>
    <property type="evidence" value="ECO:0007669"/>
    <property type="project" value="TreeGrafter"/>
</dbReference>
<keyword evidence="4 10" id="KW-0812">Transmembrane</keyword>
<dbReference type="PANTHER" id="PTHR11157">
    <property type="entry name" value="FATTY ACID ACYL TRANSFERASE-RELATED"/>
    <property type="match status" value="1"/>
</dbReference>
<dbReference type="GO" id="GO:0034626">
    <property type="term" value="P:fatty acid elongation, polyunsaturated fatty acid"/>
    <property type="evidence" value="ECO:0007669"/>
    <property type="project" value="TreeGrafter"/>
</dbReference>
<evidence type="ECO:0000256" key="6">
    <source>
        <dbReference type="ARBA" id="ARBA00022989"/>
    </source>
</evidence>
<gene>
    <name evidence="11" type="primary">Elo17</name>
</gene>
<reference evidence="11" key="1">
    <citation type="submission" date="2020-12" db="EMBL/GenBank/DDBJ databases">
        <authorList>
            <person name="Pei X.-J."/>
        </authorList>
    </citation>
    <scope>NUCLEOTIDE SEQUENCE</scope>
</reference>
<feature type="transmembrane region" description="Helical" evidence="10">
    <location>
        <begin position="171"/>
        <end position="189"/>
    </location>
</feature>
<evidence type="ECO:0000256" key="1">
    <source>
        <dbReference type="ARBA" id="ARBA00004141"/>
    </source>
</evidence>
<dbReference type="PANTHER" id="PTHR11157:SF21">
    <property type="entry name" value="ELONGATION OF VERY LONG CHAIN FATTY ACIDS PROTEIN"/>
    <property type="match status" value="1"/>
</dbReference>
<evidence type="ECO:0000256" key="7">
    <source>
        <dbReference type="ARBA" id="ARBA00023098"/>
    </source>
</evidence>
<protein>
    <recommendedName>
        <fullName evidence="10">Elongation of very long chain fatty acids protein</fullName>
        <ecNumber evidence="10">2.3.1.199</ecNumber>
    </recommendedName>
    <alternativeName>
        <fullName evidence="10">Very-long-chain 3-oxoacyl-CoA synthase</fullName>
    </alternativeName>
</protein>
<keyword evidence="3 10" id="KW-0808">Transferase</keyword>
<comment type="subcellular location">
    <subcellularLocation>
        <location evidence="1">Membrane</location>
        <topology evidence="1">Multi-pass membrane protein</topology>
    </subcellularLocation>
</comment>
<keyword evidence="9 10" id="KW-0275">Fatty acid biosynthesis</keyword>
<dbReference type="AlphaFoldDB" id="A0A8F7GNR6"/>
<evidence type="ECO:0000256" key="8">
    <source>
        <dbReference type="ARBA" id="ARBA00023136"/>
    </source>
</evidence>
<dbReference type="GO" id="GO:0009922">
    <property type="term" value="F:fatty acid elongase activity"/>
    <property type="evidence" value="ECO:0007669"/>
    <property type="project" value="UniProtKB-EC"/>
</dbReference>
<evidence type="ECO:0000256" key="3">
    <source>
        <dbReference type="ARBA" id="ARBA00022679"/>
    </source>
</evidence>
<dbReference type="GO" id="GO:0034625">
    <property type="term" value="P:fatty acid elongation, monounsaturated fatty acid"/>
    <property type="evidence" value="ECO:0007669"/>
    <property type="project" value="TreeGrafter"/>
</dbReference>
<keyword evidence="6 10" id="KW-1133">Transmembrane helix</keyword>
<organism evidence="11">
    <name type="scientific">Blattella germanica</name>
    <name type="common">German cockroach</name>
    <name type="synonym">Blatta germanica</name>
    <dbReference type="NCBI Taxonomy" id="6973"/>
    <lineage>
        <taxon>Eukaryota</taxon>
        <taxon>Metazoa</taxon>
        <taxon>Ecdysozoa</taxon>
        <taxon>Arthropoda</taxon>
        <taxon>Hexapoda</taxon>
        <taxon>Insecta</taxon>
        <taxon>Pterygota</taxon>
        <taxon>Neoptera</taxon>
        <taxon>Polyneoptera</taxon>
        <taxon>Dictyoptera</taxon>
        <taxon>Blattodea</taxon>
        <taxon>Blaberoidea</taxon>
        <taxon>Blattellidae</taxon>
        <taxon>Blattella</taxon>
    </lineage>
</organism>
<keyword evidence="2 10" id="KW-0444">Lipid biosynthesis</keyword>
<dbReference type="EMBL" id="MW380231">
    <property type="protein sequence ID" value="QXU64628.1"/>
    <property type="molecule type" value="mRNA"/>
</dbReference>
<dbReference type="EC" id="2.3.1.199" evidence="10"/>
<keyword evidence="5 10" id="KW-0276">Fatty acid metabolism</keyword>
<keyword evidence="7 10" id="KW-0443">Lipid metabolism</keyword>
<feature type="transmembrane region" description="Helical" evidence="10">
    <location>
        <begin position="117"/>
        <end position="135"/>
    </location>
</feature>
<comment type="similarity">
    <text evidence="10">Belongs to the ELO family.</text>
</comment>